<dbReference type="Proteomes" id="UP000464954">
    <property type="component" value="Chromosome"/>
</dbReference>
<accession>A0A6P1MAH6</accession>
<sequence length="153" mass="17287">MNWPTKRTNSYPAPWNSGLLHRSIDDLLEDFFGGFGIEPQASVVSPRFDVSETEDAIVIEAELPGMDEKDVELTLQDNILTIKGEKKREEETQKKNCYISERSYGHFQRSLQIGSNMDADKVDASFKKGILTVLIPKLEPERSKARTIDIKAA</sequence>
<feature type="domain" description="SHSP" evidence="3">
    <location>
        <begin position="39"/>
        <end position="153"/>
    </location>
</feature>
<evidence type="ECO:0000256" key="1">
    <source>
        <dbReference type="PROSITE-ProRule" id="PRU00285"/>
    </source>
</evidence>
<dbReference type="AlphaFoldDB" id="A0A6P1MAH6"/>
<dbReference type="InterPro" id="IPR008978">
    <property type="entry name" value="HSP20-like_chaperone"/>
</dbReference>
<dbReference type="PROSITE" id="PS01031">
    <property type="entry name" value="SHSP"/>
    <property type="match status" value="1"/>
</dbReference>
<dbReference type="PANTHER" id="PTHR11527">
    <property type="entry name" value="HEAT-SHOCK PROTEIN 20 FAMILY MEMBER"/>
    <property type="match status" value="1"/>
</dbReference>
<organism evidence="4 5">
    <name type="scientific">Tichowtungia aerotolerans</name>
    <dbReference type="NCBI Taxonomy" id="2697043"/>
    <lineage>
        <taxon>Bacteria</taxon>
        <taxon>Pseudomonadati</taxon>
        <taxon>Kiritimatiellota</taxon>
        <taxon>Tichowtungiia</taxon>
        <taxon>Tichowtungiales</taxon>
        <taxon>Tichowtungiaceae</taxon>
        <taxon>Tichowtungia</taxon>
    </lineage>
</organism>
<evidence type="ECO:0000313" key="4">
    <source>
        <dbReference type="EMBL" id="QHI69554.1"/>
    </source>
</evidence>
<keyword evidence="5" id="KW-1185">Reference proteome</keyword>
<dbReference type="InterPro" id="IPR031107">
    <property type="entry name" value="Small_HSP"/>
</dbReference>
<dbReference type="RefSeq" id="WP_160628736.1">
    <property type="nucleotide sequence ID" value="NZ_CP047593.1"/>
</dbReference>
<dbReference type="Gene3D" id="2.60.40.790">
    <property type="match status" value="1"/>
</dbReference>
<dbReference type="Pfam" id="PF00011">
    <property type="entry name" value="HSP20"/>
    <property type="match status" value="1"/>
</dbReference>
<evidence type="ECO:0000259" key="3">
    <source>
        <dbReference type="PROSITE" id="PS01031"/>
    </source>
</evidence>
<reference evidence="4 5" key="1">
    <citation type="submission" date="2020-01" db="EMBL/GenBank/DDBJ databases">
        <title>Ponticoccus aerotolerans gen. nov., sp. nov., an anaerobic bacterium and proposal of Ponticoccusceae fam. nov., Ponticoccusles ord. nov. and Ponticoccuse classis nov. in the phylum Kiritimatiellaeota.</title>
        <authorList>
            <person name="Zhou L.Y."/>
            <person name="Du Z.J."/>
        </authorList>
    </citation>
    <scope>NUCLEOTIDE SEQUENCE [LARGE SCALE GENOMIC DNA]</scope>
    <source>
        <strain evidence="4 5">S-5007</strain>
    </source>
</reference>
<dbReference type="KEGG" id="taer:GT409_08820"/>
<protein>
    <submittedName>
        <fullName evidence="4">Hsp20 family protein</fullName>
    </submittedName>
</protein>
<dbReference type="InterPro" id="IPR002068">
    <property type="entry name" value="A-crystallin/Hsp20_dom"/>
</dbReference>
<evidence type="ECO:0000313" key="5">
    <source>
        <dbReference type="Proteomes" id="UP000464954"/>
    </source>
</evidence>
<dbReference type="SUPFAM" id="SSF49764">
    <property type="entry name" value="HSP20-like chaperones"/>
    <property type="match status" value="1"/>
</dbReference>
<name>A0A6P1MAH6_9BACT</name>
<dbReference type="CDD" id="cd06464">
    <property type="entry name" value="ACD_sHsps-like"/>
    <property type="match status" value="1"/>
</dbReference>
<gene>
    <name evidence="4" type="ORF">GT409_08820</name>
</gene>
<comment type="similarity">
    <text evidence="1 2">Belongs to the small heat shock protein (HSP20) family.</text>
</comment>
<evidence type="ECO:0000256" key="2">
    <source>
        <dbReference type="RuleBase" id="RU003616"/>
    </source>
</evidence>
<dbReference type="EMBL" id="CP047593">
    <property type="protein sequence ID" value="QHI69554.1"/>
    <property type="molecule type" value="Genomic_DNA"/>
</dbReference>
<proteinExistence type="inferred from homology"/>